<dbReference type="GO" id="GO:0005886">
    <property type="term" value="C:plasma membrane"/>
    <property type="evidence" value="ECO:0007669"/>
    <property type="project" value="UniProtKB-SubCell"/>
</dbReference>
<feature type="transmembrane region" description="Helical" evidence="6">
    <location>
        <begin position="434"/>
        <end position="454"/>
    </location>
</feature>
<dbReference type="EMBL" id="AZFJ01000052">
    <property type="protein sequence ID" value="KRL85582.1"/>
    <property type="molecule type" value="Genomic_DNA"/>
</dbReference>
<keyword evidence="2" id="KW-0813">Transport</keyword>
<dbReference type="OrthoDB" id="9816041at2"/>
<dbReference type="GO" id="GO:0022857">
    <property type="term" value="F:transmembrane transporter activity"/>
    <property type="evidence" value="ECO:0007669"/>
    <property type="project" value="InterPro"/>
</dbReference>
<evidence type="ECO:0000256" key="1">
    <source>
        <dbReference type="ARBA" id="ARBA00004651"/>
    </source>
</evidence>
<dbReference type="Pfam" id="PF07690">
    <property type="entry name" value="MFS_1"/>
    <property type="match status" value="1"/>
</dbReference>
<sequence length="463" mass="48719">MNERIRPQVIGAIVATGLMSFCGVIVETAMNITFPTLMREFNVPTNTVQWLTTLYLLVVASMVPMSATLKRRFKTRTLFLWAISLFILGVILDGAAPQFWVLLLGRAVQGLGTGIALPLMFNIILEQVPASKVGTMMGVGTLITGIAPAIGPTFGGFIVSSLNWRYIFVFLLPVLVLALILGLLCIEQKHAPVPASIDGLSVGLIVITFCGLIYGISNFGGQPLISWSVAGALVIGIIALTLFVLRSARIEQPIINLALLRKPLFTVSILAFACLQIAALALSFLMPNYIQLVNHNSALVAGLVLLPGAAIGAAVSPVGGHLLDQSGPKLPLRVGALFVLVGIVGMFITGERLSNPLIIGWYTAFMVGIGISFGDLMTTGLQQVHTQEQSDGNALFNTTQQFTAALGTSLASTIVAAGQAGTHNLVQGTTAGTVNALGVVVAIAAAETILVWVLTARVPSGQQ</sequence>
<feature type="transmembrane region" description="Helical" evidence="6">
    <location>
        <begin position="166"/>
        <end position="186"/>
    </location>
</feature>
<dbReference type="InterPro" id="IPR011701">
    <property type="entry name" value="MFS"/>
</dbReference>
<dbReference type="STRING" id="1423783.FC50_GL001755"/>
<dbReference type="PRINTS" id="PR01036">
    <property type="entry name" value="TCRTETB"/>
</dbReference>
<keyword evidence="3 6" id="KW-0812">Transmembrane</keyword>
<dbReference type="InterPro" id="IPR036259">
    <property type="entry name" value="MFS_trans_sf"/>
</dbReference>
<feature type="transmembrane region" description="Helical" evidence="6">
    <location>
        <begin position="330"/>
        <end position="349"/>
    </location>
</feature>
<dbReference type="RefSeq" id="WP_054648953.1">
    <property type="nucleotide sequence ID" value="NZ_AZFJ01000052.1"/>
</dbReference>
<feature type="transmembrane region" description="Helical" evidence="6">
    <location>
        <begin position="225"/>
        <end position="245"/>
    </location>
</feature>
<feature type="transmembrane region" description="Helical" evidence="6">
    <location>
        <begin position="50"/>
        <end position="69"/>
    </location>
</feature>
<protein>
    <submittedName>
        <fullName evidence="8">Major facilitator superfamily permease</fullName>
    </submittedName>
</protein>
<organism evidence="8 9">
    <name type="scientific">Lacticaseibacillus pantheris DSM 15945 = JCM 12539 = NBRC 106106</name>
    <dbReference type="NCBI Taxonomy" id="1423783"/>
    <lineage>
        <taxon>Bacteria</taxon>
        <taxon>Bacillati</taxon>
        <taxon>Bacillota</taxon>
        <taxon>Bacilli</taxon>
        <taxon>Lactobacillales</taxon>
        <taxon>Lactobacillaceae</taxon>
        <taxon>Lacticaseibacillus</taxon>
    </lineage>
</organism>
<keyword evidence="4 6" id="KW-1133">Transmembrane helix</keyword>
<evidence type="ECO:0000256" key="5">
    <source>
        <dbReference type="ARBA" id="ARBA00023136"/>
    </source>
</evidence>
<dbReference type="InterPro" id="IPR020846">
    <property type="entry name" value="MFS_dom"/>
</dbReference>
<feature type="transmembrane region" description="Helical" evidence="6">
    <location>
        <begin position="361"/>
        <end position="381"/>
    </location>
</feature>
<evidence type="ECO:0000313" key="9">
    <source>
        <dbReference type="Proteomes" id="UP000051922"/>
    </source>
</evidence>
<feature type="transmembrane region" description="Helical" evidence="6">
    <location>
        <begin position="78"/>
        <end position="101"/>
    </location>
</feature>
<evidence type="ECO:0000256" key="2">
    <source>
        <dbReference type="ARBA" id="ARBA00022448"/>
    </source>
</evidence>
<feature type="transmembrane region" description="Helical" evidence="6">
    <location>
        <begin position="402"/>
        <end position="422"/>
    </location>
</feature>
<dbReference type="Gene3D" id="1.20.1720.10">
    <property type="entry name" value="Multidrug resistance protein D"/>
    <property type="match status" value="1"/>
</dbReference>
<feature type="transmembrane region" description="Helical" evidence="6">
    <location>
        <begin position="198"/>
        <end position="219"/>
    </location>
</feature>
<evidence type="ECO:0000256" key="4">
    <source>
        <dbReference type="ARBA" id="ARBA00022989"/>
    </source>
</evidence>
<feature type="transmembrane region" description="Helical" evidence="6">
    <location>
        <begin position="107"/>
        <end position="125"/>
    </location>
</feature>
<dbReference type="SUPFAM" id="SSF103473">
    <property type="entry name" value="MFS general substrate transporter"/>
    <property type="match status" value="1"/>
</dbReference>
<dbReference type="AlphaFoldDB" id="A0A0R1TXV7"/>
<feature type="domain" description="Major facilitator superfamily (MFS) profile" evidence="7">
    <location>
        <begin position="8"/>
        <end position="459"/>
    </location>
</feature>
<evidence type="ECO:0000256" key="3">
    <source>
        <dbReference type="ARBA" id="ARBA00022692"/>
    </source>
</evidence>
<comment type="subcellular location">
    <subcellularLocation>
        <location evidence="1">Cell membrane</location>
        <topology evidence="1">Multi-pass membrane protein</topology>
    </subcellularLocation>
</comment>
<comment type="caution">
    <text evidence="8">The sequence shown here is derived from an EMBL/GenBank/DDBJ whole genome shotgun (WGS) entry which is preliminary data.</text>
</comment>
<feature type="transmembrane region" description="Helical" evidence="6">
    <location>
        <begin position="298"/>
        <end position="318"/>
    </location>
</feature>
<feature type="transmembrane region" description="Helical" evidence="6">
    <location>
        <begin position="265"/>
        <end position="286"/>
    </location>
</feature>
<feature type="transmembrane region" description="Helical" evidence="6">
    <location>
        <begin position="9"/>
        <end position="30"/>
    </location>
</feature>
<dbReference type="PROSITE" id="PS50850">
    <property type="entry name" value="MFS"/>
    <property type="match status" value="1"/>
</dbReference>
<dbReference type="PATRIC" id="fig|1423783.4.peg.1796"/>
<dbReference type="PANTHER" id="PTHR42718">
    <property type="entry name" value="MAJOR FACILITATOR SUPERFAMILY MULTIDRUG TRANSPORTER MFSC"/>
    <property type="match status" value="1"/>
</dbReference>
<evidence type="ECO:0000313" key="8">
    <source>
        <dbReference type="EMBL" id="KRL85582.1"/>
    </source>
</evidence>
<reference evidence="8 9" key="1">
    <citation type="journal article" date="2015" name="Genome Announc.">
        <title>Expanding the biotechnology potential of lactobacilli through comparative genomics of 213 strains and associated genera.</title>
        <authorList>
            <person name="Sun Z."/>
            <person name="Harris H.M."/>
            <person name="McCann A."/>
            <person name="Guo C."/>
            <person name="Argimon S."/>
            <person name="Zhang W."/>
            <person name="Yang X."/>
            <person name="Jeffery I.B."/>
            <person name="Cooney J.C."/>
            <person name="Kagawa T.F."/>
            <person name="Liu W."/>
            <person name="Song Y."/>
            <person name="Salvetti E."/>
            <person name="Wrobel A."/>
            <person name="Rasinkangas P."/>
            <person name="Parkhill J."/>
            <person name="Rea M.C."/>
            <person name="O'Sullivan O."/>
            <person name="Ritari J."/>
            <person name="Douillard F.P."/>
            <person name="Paul Ross R."/>
            <person name="Yang R."/>
            <person name="Briner A.E."/>
            <person name="Felis G.E."/>
            <person name="de Vos W.M."/>
            <person name="Barrangou R."/>
            <person name="Klaenhammer T.R."/>
            <person name="Caufield P.W."/>
            <person name="Cui Y."/>
            <person name="Zhang H."/>
            <person name="O'Toole P.W."/>
        </authorList>
    </citation>
    <scope>NUCLEOTIDE SEQUENCE [LARGE SCALE GENOMIC DNA]</scope>
    <source>
        <strain evidence="8 9">DSM 15945</strain>
    </source>
</reference>
<evidence type="ECO:0000259" key="7">
    <source>
        <dbReference type="PROSITE" id="PS50850"/>
    </source>
</evidence>
<dbReference type="PANTHER" id="PTHR42718:SF9">
    <property type="entry name" value="MAJOR FACILITATOR SUPERFAMILY MULTIDRUG TRANSPORTER MFSC"/>
    <property type="match status" value="1"/>
</dbReference>
<dbReference type="Gene3D" id="1.20.1250.20">
    <property type="entry name" value="MFS general substrate transporter like domains"/>
    <property type="match status" value="1"/>
</dbReference>
<gene>
    <name evidence="8" type="ORF">FC50_GL001755</name>
</gene>
<evidence type="ECO:0000256" key="6">
    <source>
        <dbReference type="SAM" id="Phobius"/>
    </source>
</evidence>
<proteinExistence type="predicted"/>
<feature type="transmembrane region" description="Helical" evidence="6">
    <location>
        <begin position="137"/>
        <end position="160"/>
    </location>
</feature>
<name>A0A0R1TXV7_9LACO</name>
<keyword evidence="5 6" id="KW-0472">Membrane</keyword>
<accession>A0A0R1TXV7</accession>
<keyword evidence="9" id="KW-1185">Reference proteome</keyword>
<dbReference type="Proteomes" id="UP000051922">
    <property type="component" value="Unassembled WGS sequence"/>
</dbReference>